<evidence type="ECO:0000256" key="1">
    <source>
        <dbReference type="ARBA" id="ARBA00022490"/>
    </source>
</evidence>
<comment type="subunit">
    <text evidence="7">Forms polymers.</text>
</comment>
<keyword evidence="3 7" id="KW-0067">ATP-binding</keyword>
<dbReference type="Proteomes" id="UP000381693">
    <property type="component" value="Unassembled WGS sequence"/>
</dbReference>
<feature type="binding site" evidence="7">
    <location>
        <begin position="51"/>
        <end position="53"/>
    </location>
    <ligand>
        <name>ATP</name>
        <dbReference type="ChEBI" id="CHEBI:30616"/>
    </ligand>
</feature>
<comment type="function">
    <text evidence="7">Forms membrane-associated dynamic filaments that are essential for cell shape determination. Acts by regulating cell wall synthesis and cell elongation, and thus cell shape. A feedback loop between cell geometry and MreB localization may maintain elongated cell shape by targeting cell wall growth to regions of negative cell wall curvature.</text>
</comment>
<dbReference type="NCBIfam" id="TIGR00904">
    <property type="entry name" value="mreB"/>
    <property type="match status" value="1"/>
</dbReference>
<evidence type="ECO:0000256" key="4">
    <source>
        <dbReference type="ARBA" id="ARBA00022960"/>
    </source>
</evidence>
<comment type="similarity">
    <text evidence="5 7">Belongs to the FtsA/MreB family.</text>
</comment>
<keyword evidence="10" id="KW-1185">Reference proteome</keyword>
<dbReference type="PANTHER" id="PTHR42749">
    <property type="entry name" value="CELL SHAPE-DETERMINING PROTEIN MREB"/>
    <property type="match status" value="1"/>
</dbReference>
<evidence type="ECO:0000313" key="10">
    <source>
        <dbReference type="Proteomes" id="UP000381693"/>
    </source>
</evidence>
<dbReference type="NCBIfam" id="NF010539">
    <property type="entry name" value="PRK13927.1"/>
    <property type="match status" value="1"/>
</dbReference>
<evidence type="ECO:0000256" key="7">
    <source>
        <dbReference type="HAMAP-Rule" id="MF_02207"/>
    </source>
</evidence>
<dbReference type="GO" id="GO:0005737">
    <property type="term" value="C:cytoplasm"/>
    <property type="evidence" value="ECO:0007669"/>
    <property type="project" value="UniProtKB-SubCell"/>
</dbReference>
<sequence length="376" mass="40612">MNNPPLLDSAASAKEAPSVPERNNQVRALPIRPSDWASFALSNDIGIDLGTANTLVYIRGKGIVLREPSVVAVHQSTKQVVAVGGEAKRMLGRTPGNIQAIRPLKDGVIADFQLTEEMLKAFIRKTQTKISFRRPRIVIAVPSGITEVERRAVEESARHAGAREVYLVEEPMAAAIGVGLPIHEASGNMIVDIGGGTTEVAIISLSGIVYSRSVRVAGDELDESISNYLRRAYNLMIGERTAEEIKMRIGSAHPLETETVMEVRGRDLVAGLPKTLTVTSQEVREAMMEPLSVIVESVRITLERCPPELSADLLERGVVLAGGGALLRGLDRLLTEETSLPVHVAEDPLSAVAEGTGRVLEEYSVLKKVARAQGRR</sequence>
<dbReference type="InterPro" id="IPR056546">
    <property type="entry name" value="MreB_MamK-like"/>
</dbReference>
<evidence type="ECO:0000256" key="6">
    <source>
        <dbReference type="ARBA" id="ARBA00067319"/>
    </source>
</evidence>
<evidence type="ECO:0000313" key="9">
    <source>
        <dbReference type="EMBL" id="VVM07570.1"/>
    </source>
</evidence>
<dbReference type="InterPro" id="IPR043129">
    <property type="entry name" value="ATPase_NBD"/>
</dbReference>
<keyword evidence="4 7" id="KW-0133">Cell shape</keyword>
<reference evidence="9" key="1">
    <citation type="submission" date="2019-09" db="EMBL/GenBank/DDBJ databases">
        <authorList>
            <person name="Cremers G."/>
        </authorList>
    </citation>
    <scope>NUCLEOTIDE SEQUENCE [LARGE SCALE GENOMIC DNA]</scope>
    <source>
        <strain evidence="9">3B</strain>
    </source>
</reference>
<dbReference type="Gene3D" id="3.30.420.40">
    <property type="match status" value="2"/>
</dbReference>
<proteinExistence type="inferred from homology"/>
<gene>
    <name evidence="7 9" type="primary">mreB</name>
    <name evidence="9" type="ORF">MAMC_01699</name>
</gene>
<evidence type="ECO:0000256" key="3">
    <source>
        <dbReference type="ARBA" id="ARBA00022840"/>
    </source>
</evidence>
<dbReference type="GO" id="GO:0008360">
    <property type="term" value="P:regulation of cell shape"/>
    <property type="evidence" value="ECO:0007669"/>
    <property type="project" value="UniProtKB-UniRule"/>
</dbReference>
<dbReference type="InterPro" id="IPR004753">
    <property type="entry name" value="MreB"/>
</dbReference>
<dbReference type="HAMAP" id="MF_02207">
    <property type="entry name" value="MreB"/>
    <property type="match status" value="1"/>
</dbReference>
<evidence type="ECO:0000256" key="5">
    <source>
        <dbReference type="ARBA" id="ARBA00023458"/>
    </source>
</evidence>
<accession>A0A5E6MPZ4</accession>
<comment type="subcellular location">
    <subcellularLocation>
        <location evidence="7">Cytoplasm</location>
    </subcellularLocation>
    <text evidence="7">Membrane-associated.</text>
</comment>
<feature type="binding site" evidence="7">
    <location>
        <begin position="195"/>
        <end position="197"/>
    </location>
    <ligand>
        <name>ATP</name>
        <dbReference type="ChEBI" id="CHEBI:30616"/>
    </ligand>
</feature>
<keyword evidence="1 7" id="KW-0963">Cytoplasm</keyword>
<dbReference type="CDD" id="cd10225">
    <property type="entry name" value="ASKHA_NBD_MreB-like"/>
    <property type="match status" value="1"/>
</dbReference>
<dbReference type="GO" id="GO:0005524">
    <property type="term" value="F:ATP binding"/>
    <property type="evidence" value="ECO:0007669"/>
    <property type="project" value="UniProtKB-KW"/>
</dbReference>
<feature type="region of interest" description="Disordered" evidence="8">
    <location>
        <begin position="1"/>
        <end position="25"/>
    </location>
</feature>
<dbReference type="GO" id="GO:0000902">
    <property type="term" value="P:cell morphogenesis"/>
    <property type="evidence" value="ECO:0007669"/>
    <property type="project" value="InterPro"/>
</dbReference>
<dbReference type="AlphaFoldDB" id="A0A5E6MPZ4"/>
<dbReference type="PRINTS" id="PR01652">
    <property type="entry name" value="SHAPEPROTEIN"/>
</dbReference>
<dbReference type="Pfam" id="PF06723">
    <property type="entry name" value="MreB_Mbl"/>
    <property type="match status" value="1"/>
</dbReference>
<protein>
    <recommendedName>
        <fullName evidence="6 7">Cell shape-determining protein MreB</fullName>
    </recommendedName>
</protein>
<evidence type="ECO:0000256" key="8">
    <source>
        <dbReference type="SAM" id="MobiDB-lite"/>
    </source>
</evidence>
<organism evidence="9 10">
    <name type="scientific">Methylacidimicrobium cyclopophantes</name>
    <dbReference type="NCBI Taxonomy" id="1041766"/>
    <lineage>
        <taxon>Bacteria</taxon>
        <taxon>Pseudomonadati</taxon>
        <taxon>Verrucomicrobiota</taxon>
        <taxon>Methylacidimicrobium</taxon>
    </lineage>
</organism>
<feature type="binding site" evidence="7">
    <location>
        <begin position="243"/>
        <end position="246"/>
    </location>
    <ligand>
        <name>ATP</name>
        <dbReference type="ChEBI" id="CHEBI:30616"/>
    </ligand>
</feature>
<keyword evidence="2 7" id="KW-0547">Nucleotide-binding</keyword>
<dbReference type="FunFam" id="3.30.420.40:FF:000016">
    <property type="entry name" value="Rod shape-determining protein mreB"/>
    <property type="match status" value="1"/>
</dbReference>
<dbReference type="PANTHER" id="PTHR42749:SF1">
    <property type="entry name" value="CELL SHAPE-DETERMINING PROTEIN MREB"/>
    <property type="match status" value="1"/>
</dbReference>
<comment type="caution">
    <text evidence="9">The sequence shown here is derived from an EMBL/GenBank/DDBJ whole genome shotgun (WGS) entry which is preliminary data.</text>
</comment>
<feature type="binding site" evidence="7">
    <location>
        <begin position="323"/>
        <end position="326"/>
    </location>
    <ligand>
        <name>ATP</name>
        <dbReference type="ChEBI" id="CHEBI:30616"/>
    </ligand>
</feature>
<evidence type="ECO:0000256" key="2">
    <source>
        <dbReference type="ARBA" id="ARBA00022741"/>
    </source>
</evidence>
<dbReference type="EMBL" id="CABFUZ020000178">
    <property type="protein sequence ID" value="VVM07570.1"/>
    <property type="molecule type" value="Genomic_DNA"/>
</dbReference>
<name>A0A5E6MPZ4_9BACT</name>
<dbReference type="SUPFAM" id="SSF53067">
    <property type="entry name" value="Actin-like ATPase domain"/>
    <property type="match status" value="2"/>
</dbReference>